<sequence>MSQADSFIDEVNEAVRRDKLYGTLRRYGWIGVLLVLLIVGGAAWNEYSKASQNAKAQALGDTLMTELQKPEAADRLAGLETVQAEGDLKALVDLLTAAELLGQEDPEAAAEVLRPVAADPALPAVYGDLAAYKMLLLGDVAFDQTERAQVLDRLAQPGAPYRNLAMEQKALDLAAAGDTEAALAAARALLEENGLTQSLFQRVNQLIVTLGEEPGDANG</sequence>
<evidence type="ECO:0000313" key="2">
    <source>
        <dbReference type="EMBL" id="MFD0978473.1"/>
    </source>
</evidence>
<evidence type="ECO:0008006" key="4">
    <source>
        <dbReference type="Google" id="ProtNLM"/>
    </source>
</evidence>
<accession>A0ABW3IK25</accession>
<comment type="caution">
    <text evidence="2">The sequence shown here is derived from an EMBL/GenBank/DDBJ whole genome shotgun (WGS) entry which is preliminary data.</text>
</comment>
<evidence type="ECO:0000256" key="1">
    <source>
        <dbReference type="SAM" id="Phobius"/>
    </source>
</evidence>
<keyword evidence="1" id="KW-1133">Transmembrane helix</keyword>
<evidence type="ECO:0000313" key="3">
    <source>
        <dbReference type="Proteomes" id="UP001597108"/>
    </source>
</evidence>
<organism evidence="2 3">
    <name type="scientific">Tropicimonas aquimaris</name>
    <dbReference type="NCBI Taxonomy" id="914152"/>
    <lineage>
        <taxon>Bacteria</taxon>
        <taxon>Pseudomonadati</taxon>
        <taxon>Pseudomonadota</taxon>
        <taxon>Alphaproteobacteria</taxon>
        <taxon>Rhodobacterales</taxon>
        <taxon>Roseobacteraceae</taxon>
        <taxon>Tropicimonas</taxon>
    </lineage>
</organism>
<dbReference type="Proteomes" id="UP001597108">
    <property type="component" value="Unassembled WGS sequence"/>
</dbReference>
<proteinExistence type="predicted"/>
<dbReference type="RefSeq" id="WP_386072376.1">
    <property type="nucleotide sequence ID" value="NZ_JBHTJT010000006.1"/>
</dbReference>
<keyword evidence="1" id="KW-0812">Transmembrane</keyword>
<protein>
    <recommendedName>
        <fullName evidence="4">Tetratricopeptide repeat-like domain-containing protein</fullName>
    </recommendedName>
</protein>
<feature type="transmembrane region" description="Helical" evidence="1">
    <location>
        <begin position="26"/>
        <end position="44"/>
    </location>
</feature>
<dbReference type="EMBL" id="JBHTJT010000006">
    <property type="protein sequence ID" value="MFD0978473.1"/>
    <property type="molecule type" value="Genomic_DNA"/>
</dbReference>
<gene>
    <name evidence="2" type="ORF">ACFQ2S_02310</name>
</gene>
<keyword evidence="1" id="KW-0472">Membrane</keyword>
<name>A0ABW3IK25_9RHOB</name>
<reference evidence="3" key="1">
    <citation type="journal article" date="2019" name="Int. J. Syst. Evol. Microbiol.">
        <title>The Global Catalogue of Microorganisms (GCM) 10K type strain sequencing project: providing services to taxonomists for standard genome sequencing and annotation.</title>
        <authorList>
            <consortium name="The Broad Institute Genomics Platform"/>
            <consortium name="The Broad Institute Genome Sequencing Center for Infectious Disease"/>
            <person name="Wu L."/>
            <person name="Ma J."/>
        </authorList>
    </citation>
    <scope>NUCLEOTIDE SEQUENCE [LARGE SCALE GENOMIC DNA]</scope>
    <source>
        <strain evidence="3">CCUG 60524</strain>
    </source>
</reference>
<keyword evidence="3" id="KW-1185">Reference proteome</keyword>